<evidence type="ECO:0000256" key="2">
    <source>
        <dbReference type="ARBA" id="ARBA00022821"/>
    </source>
</evidence>
<dbReference type="PANTHER" id="PTHR31194:SF140">
    <property type="entry name" value="ETHYLENE-RESPONSIVE TRANSCRIPTION FACTOR CRF2"/>
    <property type="match status" value="1"/>
</dbReference>
<dbReference type="AlphaFoldDB" id="A0ABD2XZ62"/>
<keyword evidence="10" id="KW-1185">Reference proteome</keyword>
<feature type="compositionally biased region" description="Basic and acidic residues" evidence="7">
    <location>
        <begin position="258"/>
        <end position="268"/>
    </location>
</feature>
<keyword evidence="2" id="KW-0611">Plant defense</keyword>
<gene>
    <name evidence="9" type="ORF">ACH5RR_038353</name>
</gene>
<feature type="compositionally biased region" description="Low complexity" evidence="7">
    <location>
        <begin position="196"/>
        <end position="206"/>
    </location>
</feature>
<dbReference type="EMBL" id="JBJUIK010000016">
    <property type="protein sequence ID" value="KAL3499260.1"/>
    <property type="molecule type" value="Genomic_DNA"/>
</dbReference>
<dbReference type="FunFam" id="3.30.730.10:FF:000001">
    <property type="entry name" value="Ethylene-responsive transcription factor 2"/>
    <property type="match status" value="1"/>
</dbReference>
<evidence type="ECO:0000256" key="5">
    <source>
        <dbReference type="ARBA" id="ARBA00023163"/>
    </source>
</evidence>
<dbReference type="InterPro" id="IPR036955">
    <property type="entry name" value="AP2/ERF_dom_sf"/>
</dbReference>
<dbReference type="GO" id="GO:0003677">
    <property type="term" value="F:DNA binding"/>
    <property type="evidence" value="ECO:0007669"/>
    <property type="project" value="UniProtKB-KW"/>
</dbReference>
<dbReference type="SUPFAM" id="SSF54171">
    <property type="entry name" value="DNA-binding domain"/>
    <property type="match status" value="1"/>
</dbReference>
<sequence>MMEQEKRQEMLTNMTKRVKYTEHRNQTTILRPSPPAANLTGRSRKSTEMNGAVIPRVVRISVTDADATDSSSDEDEVGPFRQRRRVKRFINEVKIEDFRDNGNGDGNVNVNGVSNKRRKKNNGGSGRQAAFNKGGNVKKFRGVRQRPWGKWAAEIRDPSRRVRLWLGTYDTAEEAAMVYDNAAIRLRGPDALTNFSIPPSKPESSSAAETCSGYNSGEESHNNQRSPKSVLRFVSSSSNSNNDVEAESCLPPSPQSDVVRESRGDSSHEISVSENFSDYSLIPDDLLFEFENPVPDFSDLFEENTNIFTYNFDCGNNYNNHNNFLMDSNHDKEFGSSMWEDDDFFQDFGDIFGSDPLVAL</sequence>
<evidence type="ECO:0000259" key="8">
    <source>
        <dbReference type="PROSITE" id="PS51032"/>
    </source>
</evidence>
<evidence type="ECO:0000256" key="6">
    <source>
        <dbReference type="ARBA" id="ARBA00023242"/>
    </source>
</evidence>
<dbReference type="InterPro" id="IPR016177">
    <property type="entry name" value="DNA-bd_dom_sf"/>
</dbReference>
<dbReference type="CDD" id="cd00018">
    <property type="entry name" value="AP2"/>
    <property type="match status" value="1"/>
</dbReference>
<evidence type="ECO:0000256" key="3">
    <source>
        <dbReference type="ARBA" id="ARBA00023015"/>
    </source>
</evidence>
<dbReference type="InterPro" id="IPR001471">
    <property type="entry name" value="AP2/ERF_dom"/>
</dbReference>
<comment type="subcellular location">
    <subcellularLocation>
        <location evidence="1">Nucleus</location>
    </subcellularLocation>
</comment>
<dbReference type="PANTHER" id="PTHR31194">
    <property type="entry name" value="SHN SHINE , DNA BINDING / TRANSCRIPTION FACTOR"/>
    <property type="match status" value="1"/>
</dbReference>
<dbReference type="Pfam" id="PF00847">
    <property type="entry name" value="AP2"/>
    <property type="match status" value="1"/>
</dbReference>
<dbReference type="GO" id="GO:0005634">
    <property type="term" value="C:nucleus"/>
    <property type="evidence" value="ECO:0007669"/>
    <property type="project" value="UniProtKB-SubCell"/>
</dbReference>
<dbReference type="PRINTS" id="PR00367">
    <property type="entry name" value="ETHRSPELEMNT"/>
</dbReference>
<feature type="region of interest" description="Disordered" evidence="7">
    <location>
        <begin position="195"/>
        <end position="270"/>
    </location>
</feature>
<accession>A0ABD2XZ62</accession>
<feature type="region of interest" description="Disordered" evidence="7">
    <location>
        <begin position="102"/>
        <end position="137"/>
    </location>
</feature>
<dbReference type="GO" id="GO:0006952">
    <property type="term" value="P:defense response"/>
    <property type="evidence" value="ECO:0007669"/>
    <property type="project" value="UniProtKB-KW"/>
</dbReference>
<dbReference type="SMART" id="SM00380">
    <property type="entry name" value="AP2"/>
    <property type="match status" value="1"/>
</dbReference>
<evidence type="ECO:0000313" key="9">
    <source>
        <dbReference type="EMBL" id="KAL3499260.1"/>
    </source>
</evidence>
<reference evidence="9 10" key="1">
    <citation type="submission" date="2024-11" db="EMBL/GenBank/DDBJ databases">
        <title>A near-complete genome assembly of Cinchona calisaya.</title>
        <authorList>
            <person name="Lian D.C."/>
            <person name="Zhao X.W."/>
            <person name="Wei L."/>
        </authorList>
    </citation>
    <scope>NUCLEOTIDE SEQUENCE [LARGE SCALE GENOMIC DNA]</scope>
    <source>
        <tissue evidence="9">Nenye</tissue>
    </source>
</reference>
<evidence type="ECO:0000256" key="1">
    <source>
        <dbReference type="ARBA" id="ARBA00004123"/>
    </source>
</evidence>
<evidence type="ECO:0000256" key="4">
    <source>
        <dbReference type="ARBA" id="ARBA00023125"/>
    </source>
</evidence>
<dbReference type="PROSITE" id="PS51032">
    <property type="entry name" value="AP2_ERF"/>
    <property type="match status" value="1"/>
</dbReference>
<protein>
    <recommendedName>
        <fullName evidence="8">AP2/ERF domain-containing protein</fullName>
    </recommendedName>
</protein>
<proteinExistence type="predicted"/>
<dbReference type="Gene3D" id="3.30.730.10">
    <property type="entry name" value="AP2/ERF domain"/>
    <property type="match status" value="1"/>
</dbReference>
<keyword evidence="4" id="KW-0238">DNA-binding</keyword>
<evidence type="ECO:0000313" key="10">
    <source>
        <dbReference type="Proteomes" id="UP001630127"/>
    </source>
</evidence>
<dbReference type="InterPro" id="IPR050913">
    <property type="entry name" value="AP2/ERF_ERF"/>
</dbReference>
<keyword evidence="6" id="KW-0539">Nucleus</keyword>
<keyword evidence="5" id="KW-0804">Transcription</keyword>
<feature type="compositionally biased region" description="Polar residues" evidence="7">
    <location>
        <begin position="207"/>
        <end position="227"/>
    </location>
</feature>
<feature type="domain" description="AP2/ERF" evidence="8">
    <location>
        <begin position="139"/>
        <end position="196"/>
    </location>
</feature>
<comment type="caution">
    <text evidence="9">The sequence shown here is derived from an EMBL/GenBank/DDBJ whole genome shotgun (WGS) entry which is preliminary data.</text>
</comment>
<evidence type="ECO:0000256" key="7">
    <source>
        <dbReference type="SAM" id="MobiDB-lite"/>
    </source>
</evidence>
<feature type="region of interest" description="Disordered" evidence="7">
    <location>
        <begin position="19"/>
        <end position="49"/>
    </location>
</feature>
<dbReference type="Proteomes" id="UP001630127">
    <property type="component" value="Unassembled WGS sequence"/>
</dbReference>
<organism evidence="9 10">
    <name type="scientific">Cinchona calisaya</name>
    <dbReference type="NCBI Taxonomy" id="153742"/>
    <lineage>
        <taxon>Eukaryota</taxon>
        <taxon>Viridiplantae</taxon>
        <taxon>Streptophyta</taxon>
        <taxon>Embryophyta</taxon>
        <taxon>Tracheophyta</taxon>
        <taxon>Spermatophyta</taxon>
        <taxon>Magnoliopsida</taxon>
        <taxon>eudicotyledons</taxon>
        <taxon>Gunneridae</taxon>
        <taxon>Pentapetalae</taxon>
        <taxon>asterids</taxon>
        <taxon>lamiids</taxon>
        <taxon>Gentianales</taxon>
        <taxon>Rubiaceae</taxon>
        <taxon>Cinchonoideae</taxon>
        <taxon>Cinchoneae</taxon>
        <taxon>Cinchona</taxon>
    </lineage>
</organism>
<name>A0ABD2XZ62_9GENT</name>
<keyword evidence="3" id="KW-0805">Transcription regulation</keyword>